<proteinExistence type="inferred from homology"/>
<evidence type="ECO:0000256" key="5">
    <source>
        <dbReference type="ARBA" id="ARBA00047503"/>
    </source>
</evidence>
<sequence>MAGKAKQNILVIGPSWVGDMVMSQSLYMCIKQNNPDNRITVMAPSWTRPLLDRMPEVDAKLKFDLKHGELNLGARRSLGKSLRDSNFTQAIVLPLSFKSALVPFHANIKTRTGWRGEWRNILLNDCRPTQDENFPLMVQRFAALANPSYSLPPENIPKPKLSTQQSDVNSSLSKFELTKELKILAISPGAEFGEAKQWPSEYYAELMNAVLQQGWQVWIFGSVNDVLIAESILADIDSNLLDRCKNLAGRTSLAEAIDLMSLASVVVSNDSGLMHVAAALEKPVVGIYGPTSPDFTPPLADKLKLLATDIECRPCFKRKCPFGHLRCLTELKPALAIDAVRLLTESK</sequence>
<gene>
    <name evidence="6" type="primary">waaF</name>
    <name evidence="6" type="ORF">CNF02_04145</name>
</gene>
<dbReference type="GO" id="GO:0009244">
    <property type="term" value="P:lipopolysaccharide core region biosynthetic process"/>
    <property type="evidence" value="ECO:0007669"/>
    <property type="project" value="TreeGrafter"/>
</dbReference>
<dbReference type="SUPFAM" id="SSF53756">
    <property type="entry name" value="UDP-Glycosyltransferase/glycogen phosphorylase"/>
    <property type="match status" value="1"/>
</dbReference>
<evidence type="ECO:0000256" key="3">
    <source>
        <dbReference type="ARBA" id="ARBA00043995"/>
    </source>
</evidence>
<dbReference type="GO" id="GO:0008713">
    <property type="term" value="F:ADP-heptose-lipopolysaccharide heptosyltransferase activity"/>
    <property type="evidence" value="ECO:0007669"/>
    <property type="project" value="UniProtKB-EC"/>
</dbReference>
<accession>A0A2A5WE84</accession>
<dbReference type="InterPro" id="IPR051199">
    <property type="entry name" value="LPS_LOS_Heptosyltrfase"/>
</dbReference>
<evidence type="ECO:0000313" key="7">
    <source>
        <dbReference type="Proteomes" id="UP000219329"/>
    </source>
</evidence>
<dbReference type="Proteomes" id="UP000219329">
    <property type="component" value="Unassembled WGS sequence"/>
</dbReference>
<name>A0A2A5WE84_9GAMM</name>
<evidence type="ECO:0000256" key="1">
    <source>
        <dbReference type="ARBA" id="ARBA00022676"/>
    </source>
</evidence>
<comment type="caution">
    <text evidence="6">The sequence shown here is derived from an EMBL/GenBank/DDBJ whole genome shotgun (WGS) entry which is preliminary data.</text>
</comment>
<dbReference type="FunFam" id="3.40.50.2000:FF:000023">
    <property type="entry name" value="ADP-heptose--LPS heptosyltransferase II"/>
    <property type="match status" value="1"/>
</dbReference>
<dbReference type="PANTHER" id="PTHR30160">
    <property type="entry name" value="TETRAACYLDISACCHARIDE 4'-KINASE-RELATED"/>
    <property type="match status" value="1"/>
</dbReference>
<dbReference type="NCBIfam" id="TIGR02195">
    <property type="entry name" value="heptsyl_trn_II"/>
    <property type="match status" value="1"/>
</dbReference>
<organism evidence="6 7">
    <name type="scientific">OM182 bacterium MED-G28</name>
    <dbReference type="NCBI Taxonomy" id="1986256"/>
    <lineage>
        <taxon>Bacteria</taxon>
        <taxon>Pseudomonadati</taxon>
        <taxon>Pseudomonadota</taxon>
        <taxon>Gammaproteobacteria</taxon>
        <taxon>OMG group</taxon>
        <taxon>OM182 clade</taxon>
    </lineage>
</organism>
<evidence type="ECO:0000256" key="2">
    <source>
        <dbReference type="ARBA" id="ARBA00022679"/>
    </source>
</evidence>
<dbReference type="Gene3D" id="3.40.50.2000">
    <property type="entry name" value="Glycogen Phosphorylase B"/>
    <property type="match status" value="2"/>
</dbReference>
<dbReference type="InterPro" id="IPR011910">
    <property type="entry name" value="RfaF"/>
</dbReference>
<comment type="similarity">
    <text evidence="3">Belongs to the glycosyltransferase 9 family.</text>
</comment>
<reference evidence="6 7" key="1">
    <citation type="submission" date="2017-08" db="EMBL/GenBank/DDBJ databases">
        <title>Fine stratification of microbial communities through a metagenomic profile of the photic zone.</title>
        <authorList>
            <person name="Haro-Moreno J.M."/>
            <person name="Lopez-Perez M."/>
            <person name="De La Torre J."/>
            <person name="Picazo A."/>
            <person name="Camacho A."/>
            <person name="Rodriguez-Valera F."/>
        </authorList>
    </citation>
    <scope>NUCLEOTIDE SEQUENCE [LARGE SCALE GENOMIC DNA]</scope>
    <source>
        <strain evidence="6">MED-G28</strain>
    </source>
</reference>
<dbReference type="Pfam" id="PF01075">
    <property type="entry name" value="Glyco_transf_9"/>
    <property type="match status" value="1"/>
</dbReference>
<dbReference type="EMBL" id="NTJZ01000003">
    <property type="protein sequence ID" value="PDH34557.1"/>
    <property type="molecule type" value="Genomic_DNA"/>
</dbReference>
<keyword evidence="2 6" id="KW-0808">Transferase</keyword>
<dbReference type="GO" id="GO:0005829">
    <property type="term" value="C:cytosol"/>
    <property type="evidence" value="ECO:0007669"/>
    <property type="project" value="TreeGrafter"/>
</dbReference>
<dbReference type="InterPro" id="IPR002201">
    <property type="entry name" value="Glyco_trans_9"/>
</dbReference>
<protein>
    <recommendedName>
        <fullName evidence="4">lipopolysaccharide heptosyltransferase II</fullName>
        <ecNumber evidence="4">2.4.99.24</ecNumber>
    </recommendedName>
</protein>
<dbReference type="AlphaFoldDB" id="A0A2A5WE84"/>
<dbReference type="CDD" id="cd03789">
    <property type="entry name" value="GT9_LPS_heptosyltransferase"/>
    <property type="match status" value="1"/>
</dbReference>
<dbReference type="PANTHER" id="PTHR30160:SF7">
    <property type="entry name" value="ADP-HEPTOSE--LPS HEPTOSYLTRANSFERASE 2"/>
    <property type="match status" value="1"/>
</dbReference>
<keyword evidence="1" id="KW-0328">Glycosyltransferase</keyword>
<evidence type="ECO:0000256" key="4">
    <source>
        <dbReference type="ARBA" id="ARBA00044042"/>
    </source>
</evidence>
<comment type="catalytic activity">
    <reaction evidence="5">
        <text>an L-alpha-D-Hep-(1-&gt;5)-[alpha-Kdo-(2-&gt;4)]-alpha-Kdo-(2-&gt;6)-lipid A + ADP-L-glycero-beta-D-manno-heptose = an L-alpha-D-Hep-(1-&gt;3)-L-alpha-D-Hep-(1-&gt;5)-[alpha-Kdo-(2-&gt;4)]-alpha-Kdo-(2-&gt;6)-lipid A + ADP + H(+)</text>
        <dbReference type="Rhea" id="RHEA:74071"/>
        <dbReference type="ChEBI" id="CHEBI:15378"/>
        <dbReference type="ChEBI" id="CHEBI:61506"/>
        <dbReference type="ChEBI" id="CHEBI:193068"/>
        <dbReference type="ChEBI" id="CHEBI:193069"/>
        <dbReference type="ChEBI" id="CHEBI:456216"/>
        <dbReference type="EC" id="2.4.99.24"/>
    </reaction>
</comment>
<evidence type="ECO:0000313" key="6">
    <source>
        <dbReference type="EMBL" id="PDH34557.1"/>
    </source>
</evidence>
<dbReference type="EC" id="2.4.99.24" evidence="4"/>